<feature type="region of interest" description="Disordered" evidence="1">
    <location>
        <begin position="1"/>
        <end position="62"/>
    </location>
</feature>
<gene>
    <name evidence="2" type="ORF">KIN20_027145</name>
</gene>
<accession>A0AAD5WDL0</accession>
<proteinExistence type="predicted"/>
<keyword evidence="3" id="KW-1185">Reference proteome</keyword>
<protein>
    <submittedName>
        <fullName evidence="2">Uncharacterized protein</fullName>
    </submittedName>
</protein>
<evidence type="ECO:0000313" key="2">
    <source>
        <dbReference type="EMBL" id="KAJ1366471.1"/>
    </source>
</evidence>
<reference evidence="2" key="1">
    <citation type="submission" date="2021-06" db="EMBL/GenBank/DDBJ databases">
        <title>Parelaphostrongylus tenuis whole genome reference sequence.</title>
        <authorList>
            <person name="Garwood T.J."/>
            <person name="Larsen P.A."/>
            <person name="Fountain-Jones N.M."/>
            <person name="Garbe J.R."/>
            <person name="Macchietto M.G."/>
            <person name="Kania S.A."/>
            <person name="Gerhold R.W."/>
            <person name="Richards J.E."/>
            <person name="Wolf T.M."/>
        </authorList>
    </citation>
    <scope>NUCLEOTIDE SEQUENCE</scope>
    <source>
        <strain evidence="2">MNPRO001-30</strain>
        <tissue evidence="2">Meninges</tissue>
    </source>
</reference>
<dbReference type="AlphaFoldDB" id="A0AAD5WDL0"/>
<dbReference type="EMBL" id="JAHQIW010005562">
    <property type="protein sequence ID" value="KAJ1366471.1"/>
    <property type="molecule type" value="Genomic_DNA"/>
</dbReference>
<sequence>MSKINEHFGKQVQCGARLEGPPGPPGEPGDCGDYGHRGNTGRRGSPGDDGGYCQCPSRDGMA</sequence>
<comment type="caution">
    <text evidence="2">The sequence shown here is derived from an EMBL/GenBank/DDBJ whole genome shotgun (WGS) entry which is preliminary data.</text>
</comment>
<evidence type="ECO:0000313" key="3">
    <source>
        <dbReference type="Proteomes" id="UP001196413"/>
    </source>
</evidence>
<dbReference type="Proteomes" id="UP001196413">
    <property type="component" value="Unassembled WGS sequence"/>
</dbReference>
<name>A0AAD5WDL0_PARTN</name>
<organism evidence="2 3">
    <name type="scientific">Parelaphostrongylus tenuis</name>
    <name type="common">Meningeal worm</name>
    <dbReference type="NCBI Taxonomy" id="148309"/>
    <lineage>
        <taxon>Eukaryota</taxon>
        <taxon>Metazoa</taxon>
        <taxon>Ecdysozoa</taxon>
        <taxon>Nematoda</taxon>
        <taxon>Chromadorea</taxon>
        <taxon>Rhabditida</taxon>
        <taxon>Rhabditina</taxon>
        <taxon>Rhabditomorpha</taxon>
        <taxon>Strongyloidea</taxon>
        <taxon>Metastrongylidae</taxon>
        <taxon>Parelaphostrongylus</taxon>
    </lineage>
</organism>
<evidence type="ECO:0000256" key="1">
    <source>
        <dbReference type="SAM" id="MobiDB-lite"/>
    </source>
</evidence>